<feature type="transmembrane region" description="Helical" evidence="1">
    <location>
        <begin position="50"/>
        <end position="71"/>
    </location>
</feature>
<evidence type="ECO:0000313" key="2">
    <source>
        <dbReference type="EMBL" id="MDQ1094927.1"/>
    </source>
</evidence>
<reference evidence="2 3" key="1">
    <citation type="submission" date="2023-07" db="EMBL/GenBank/DDBJ databases">
        <title>Functional and genomic diversity of the sorghum phyllosphere microbiome.</title>
        <authorList>
            <person name="Shade A."/>
        </authorList>
    </citation>
    <scope>NUCLEOTIDE SEQUENCE [LARGE SCALE GENOMIC DNA]</scope>
    <source>
        <strain evidence="2 3">SORGH_AS_1064</strain>
    </source>
</reference>
<sequence>MKKFLLIYTVFTVLYVVLIVVTSPFLLTWGEKRSFLEKLYVWFLTKPFNLEFSAGLILANSLFWTSIIFLIQKGINLIRK</sequence>
<keyword evidence="1" id="KW-0812">Transmembrane</keyword>
<evidence type="ECO:0000313" key="3">
    <source>
        <dbReference type="Proteomes" id="UP001225072"/>
    </source>
</evidence>
<organism evidence="2 3">
    <name type="scientific">Chryseobacterium camelliae</name>
    <dbReference type="NCBI Taxonomy" id="1265445"/>
    <lineage>
        <taxon>Bacteria</taxon>
        <taxon>Pseudomonadati</taxon>
        <taxon>Bacteroidota</taxon>
        <taxon>Flavobacteriia</taxon>
        <taxon>Flavobacteriales</taxon>
        <taxon>Weeksellaceae</taxon>
        <taxon>Chryseobacterium group</taxon>
        <taxon>Chryseobacterium</taxon>
    </lineage>
</organism>
<comment type="caution">
    <text evidence="2">The sequence shown here is derived from an EMBL/GenBank/DDBJ whole genome shotgun (WGS) entry which is preliminary data.</text>
</comment>
<keyword evidence="1" id="KW-0472">Membrane</keyword>
<keyword evidence="1" id="KW-1133">Transmembrane helix</keyword>
<gene>
    <name evidence="2" type="ORF">QE404_000074</name>
</gene>
<dbReference type="EMBL" id="JAUTAL010000001">
    <property type="protein sequence ID" value="MDQ1094927.1"/>
    <property type="molecule type" value="Genomic_DNA"/>
</dbReference>
<accession>A0ABU0TCW8</accession>
<protein>
    <submittedName>
        <fullName evidence="2">Cellulose synthase/poly-beta-1,6-N-acetylglucosamine synthase-like glycosyltransferase</fullName>
    </submittedName>
</protein>
<proteinExistence type="predicted"/>
<keyword evidence="3" id="KW-1185">Reference proteome</keyword>
<feature type="transmembrane region" description="Helical" evidence="1">
    <location>
        <begin position="5"/>
        <end position="30"/>
    </location>
</feature>
<dbReference type="Proteomes" id="UP001225072">
    <property type="component" value="Unassembled WGS sequence"/>
</dbReference>
<name>A0ABU0TCW8_9FLAO</name>
<dbReference type="RefSeq" id="WP_307445179.1">
    <property type="nucleotide sequence ID" value="NZ_JAUTAL010000001.1"/>
</dbReference>
<evidence type="ECO:0000256" key="1">
    <source>
        <dbReference type="SAM" id="Phobius"/>
    </source>
</evidence>